<dbReference type="GO" id="GO:0005524">
    <property type="term" value="F:ATP binding"/>
    <property type="evidence" value="ECO:0007669"/>
    <property type="project" value="UniProtKB-KW"/>
</dbReference>
<dbReference type="PANTHER" id="PTHR42939:SF1">
    <property type="entry name" value="ABC TRANSPORTER ATP-BINDING PROTEIN ALBC-RELATED"/>
    <property type="match status" value="1"/>
</dbReference>
<dbReference type="InterPro" id="IPR003439">
    <property type="entry name" value="ABC_transporter-like_ATP-bd"/>
</dbReference>
<feature type="domain" description="ABC transporter" evidence="4">
    <location>
        <begin position="5"/>
        <end position="232"/>
    </location>
</feature>
<dbReference type="GO" id="GO:0016887">
    <property type="term" value="F:ATP hydrolysis activity"/>
    <property type="evidence" value="ECO:0007669"/>
    <property type="project" value="InterPro"/>
</dbReference>
<dbReference type="EMBL" id="CP130318">
    <property type="protein sequence ID" value="WNQ11854.1"/>
    <property type="molecule type" value="Genomic_DNA"/>
</dbReference>
<dbReference type="CDD" id="cd03230">
    <property type="entry name" value="ABC_DR_subfamily_A"/>
    <property type="match status" value="1"/>
</dbReference>
<dbReference type="InterPro" id="IPR027417">
    <property type="entry name" value="P-loop_NTPase"/>
</dbReference>
<dbReference type="SMART" id="SM00382">
    <property type="entry name" value="AAA"/>
    <property type="match status" value="1"/>
</dbReference>
<accession>A0AA96LEQ7</accession>
<evidence type="ECO:0000259" key="4">
    <source>
        <dbReference type="PROSITE" id="PS50893"/>
    </source>
</evidence>
<keyword evidence="6" id="KW-1185">Reference proteome</keyword>
<keyword evidence="1" id="KW-0813">Transport</keyword>
<dbReference type="InterPro" id="IPR003593">
    <property type="entry name" value="AAA+_ATPase"/>
</dbReference>
<evidence type="ECO:0000256" key="1">
    <source>
        <dbReference type="ARBA" id="ARBA00022448"/>
    </source>
</evidence>
<dbReference type="PROSITE" id="PS50893">
    <property type="entry name" value="ABC_TRANSPORTER_2"/>
    <property type="match status" value="1"/>
</dbReference>
<organism evidence="5 6">
    <name type="scientific">Paenibacillus aurantius</name>
    <dbReference type="NCBI Taxonomy" id="2918900"/>
    <lineage>
        <taxon>Bacteria</taxon>
        <taxon>Bacillati</taxon>
        <taxon>Bacillota</taxon>
        <taxon>Bacilli</taxon>
        <taxon>Bacillales</taxon>
        <taxon>Paenibacillaceae</taxon>
        <taxon>Paenibacillus</taxon>
    </lineage>
</organism>
<evidence type="ECO:0000313" key="5">
    <source>
        <dbReference type="EMBL" id="WNQ11854.1"/>
    </source>
</evidence>
<gene>
    <name evidence="5" type="ORF">MJA45_02015</name>
</gene>
<dbReference type="SUPFAM" id="SSF52540">
    <property type="entry name" value="P-loop containing nucleoside triphosphate hydrolases"/>
    <property type="match status" value="1"/>
</dbReference>
<dbReference type="RefSeq" id="WP_315605629.1">
    <property type="nucleotide sequence ID" value="NZ_CP130318.1"/>
</dbReference>
<name>A0AA96LEQ7_9BACL</name>
<dbReference type="Gene3D" id="3.40.50.300">
    <property type="entry name" value="P-loop containing nucleotide triphosphate hydrolases"/>
    <property type="match status" value="1"/>
</dbReference>
<reference evidence="5 6" key="1">
    <citation type="submission" date="2022-02" db="EMBL/GenBank/DDBJ databases">
        <title>Paenibacillus sp. MBLB1776 Whole Genome Shotgun Sequencing.</title>
        <authorList>
            <person name="Hwang C.Y."/>
            <person name="Cho E.-S."/>
            <person name="Seo M.-J."/>
        </authorList>
    </citation>
    <scope>NUCLEOTIDE SEQUENCE [LARGE SCALE GENOMIC DNA]</scope>
    <source>
        <strain evidence="5 6">MBLB1776</strain>
    </source>
</reference>
<dbReference type="PANTHER" id="PTHR42939">
    <property type="entry name" value="ABC TRANSPORTER ATP-BINDING PROTEIN ALBC-RELATED"/>
    <property type="match status" value="1"/>
</dbReference>
<dbReference type="Proteomes" id="UP001305702">
    <property type="component" value="Chromosome"/>
</dbReference>
<dbReference type="KEGG" id="paun:MJA45_02015"/>
<keyword evidence="2" id="KW-0547">Nucleotide-binding</keyword>
<evidence type="ECO:0000256" key="3">
    <source>
        <dbReference type="ARBA" id="ARBA00022840"/>
    </source>
</evidence>
<keyword evidence="3 5" id="KW-0067">ATP-binding</keyword>
<protein>
    <submittedName>
        <fullName evidence="5">ABC transporter ATP-binding protein</fullName>
    </submittedName>
</protein>
<dbReference type="AlphaFoldDB" id="A0AA96LEQ7"/>
<sequence>METMVSYRNIEKQYGGDFALGPVSLELERGYIMALVGSNGAGKSTLFQMAMNMLKPDRGEVRLFGQDPALQEKEIKTRIGYVADPVLIHPYARTVGEAMDFYAEWYPGWGAALCRNLMERFELPVSAKLRKLSTGMKRRLALTVALSYRPELLLLDEPSSGLDPLAWLVMIEEIGRYMEEGAGTILMASHNMDEVRRLADYVVFLDRGRAYGPFEKDALLTDWKRIWTEELPEEVCAGLPGTVLLEEEPMRIVTDDPGAVQAYLAQKGRQVFRSQALELEEIMGFLTGRTEAASRRSKEEKRA</sequence>
<dbReference type="InterPro" id="IPR051782">
    <property type="entry name" value="ABC_Transporter_VariousFunc"/>
</dbReference>
<proteinExistence type="predicted"/>
<evidence type="ECO:0000256" key="2">
    <source>
        <dbReference type="ARBA" id="ARBA00022741"/>
    </source>
</evidence>
<evidence type="ECO:0000313" key="6">
    <source>
        <dbReference type="Proteomes" id="UP001305702"/>
    </source>
</evidence>
<dbReference type="Pfam" id="PF00005">
    <property type="entry name" value="ABC_tran"/>
    <property type="match status" value="1"/>
</dbReference>